<name>A0A7H9EKG4_9LACO</name>
<dbReference type="RefSeq" id="WP_180848492.1">
    <property type="nucleotide sequence ID" value="NZ_CP047418.1"/>
</dbReference>
<dbReference type="EMBL" id="CP047418">
    <property type="protein sequence ID" value="QLL78200.1"/>
    <property type="molecule type" value="Genomic_DNA"/>
</dbReference>
<dbReference type="Proteomes" id="UP000510886">
    <property type="component" value="Chromosome"/>
</dbReference>
<sequence length="85" mass="9531">MEHDEISYYDGVTFEQAEKIAKEYAKKEGLVMGVYEGSGVKAPWVLGSNYSWAAWYPEYEGKIIGLPGHVVVDDDTGLPTYAMFM</sequence>
<accession>A0A7H9EKG4</accession>
<evidence type="ECO:0000313" key="1">
    <source>
        <dbReference type="EMBL" id="QLL78200.1"/>
    </source>
</evidence>
<dbReference type="KEGG" id="lsw:GTO87_06035"/>
<dbReference type="AlphaFoldDB" id="A0A7H9EKG4"/>
<proteinExistence type="predicted"/>
<organism evidence="1 2">
    <name type="scientific">Ligilactobacillus saerimneri</name>
    <dbReference type="NCBI Taxonomy" id="228229"/>
    <lineage>
        <taxon>Bacteria</taxon>
        <taxon>Bacillati</taxon>
        <taxon>Bacillota</taxon>
        <taxon>Bacilli</taxon>
        <taxon>Lactobacillales</taxon>
        <taxon>Lactobacillaceae</taxon>
        <taxon>Ligilactobacillus</taxon>
    </lineage>
</organism>
<gene>
    <name evidence="1" type="ORF">GTO87_06035</name>
</gene>
<protein>
    <submittedName>
        <fullName evidence="1">Uncharacterized protein</fullName>
    </submittedName>
</protein>
<reference evidence="1 2" key="1">
    <citation type="submission" date="2020-01" db="EMBL/GenBank/DDBJ databases">
        <title>Complete and circular genome sequences of six lactobacillus isolates from horses.</title>
        <authorList>
            <person name="Hassan H.M."/>
        </authorList>
    </citation>
    <scope>NUCLEOTIDE SEQUENCE [LARGE SCALE GENOMIC DNA]</scope>
    <source>
        <strain evidence="1 2">1A</strain>
    </source>
</reference>
<evidence type="ECO:0000313" key="2">
    <source>
        <dbReference type="Proteomes" id="UP000510886"/>
    </source>
</evidence>